<name>A0A4R5LR07_9GAMM</name>
<keyword evidence="4" id="KW-0067">ATP-binding</keyword>
<comment type="caution">
    <text evidence="6">The sequence shown here is derived from an EMBL/GenBank/DDBJ whole genome shotgun (WGS) entry which is preliminary data.</text>
</comment>
<dbReference type="CDD" id="cd13970">
    <property type="entry name" value="ABC1_ADCK3"/>
    <property type="match status" value="1"/>
</dbReference>
<evidence type="ECO:0000259" key="5">
    <source>
        <dbReference type="Pfam" id="PF03109"/>
    </source>
</evidence>
<dbReference type="OrthoDB" id="9795390at2"/>
<evidence type="ECO:0000256" key="3">
    <source>
        <dbReference type="ARBA" id="ARBA00022741"/>
    </source>
</evidence>
<dbReference type="GO" id="GO:0005524">
    <property type="term" value="F:ATP binding"/>
    <property type="evidence" value="ECO:0007669"/>
    <property type="project" value="UniProtKB-KW"/>
</dbReference>
<keyword evidence="6" id="KW-0418">Kinase</keyword>
<dbReference type="PANTHER" id="PTHR43851:SF3">
    <property type="entry name" value="COENZYME Q8"/>
    <property type="match status" value="1"/>
</dbReference>
<sequence>MAGLRAGGALAVDSAVSRVMGRSDDDPQSDFARREAQRFAAELGRLKGTYVKIGQMLALFGEHFLPPVLVEALRNLSDQTEPLHWDALESFVRDSLGERFDELEIDPEAIAAASLAQVHLAKISASGEWICLKIQYPGLGAMIDSDFDAVVKMLVLARWVKSGRDLDNWMQSLRSHLHNEIDYQREAALTEQMAGLVAGLEPAGVNYHVPELHRRYCTGDILAMEFIEGYPVVDPDVAALSQERRNALGKAMLELFFYELYDWGLLQTDPNFGNYLLRLDDRRKRSAHDELALLDFGSVLDCSEEFLYHLRETIAASQQRDVPRIIAGLVGLGCLQPDVSEEGRQMFADFCLHLLEPLRPADQLPPEYLNDKGEYCWGRSRLMRRAGKQAAASAASRHFTPPSRDFALIARKLTGVFNFIAALDAQFNACDMIEAHVAAWQEREHRGKAR</sequence>
<dbReference type="AlphaFoldDB" id="A0A4R5LR07"/>
<dbReference type="InterPro" id="IPR011009">
    <property type="entry name" value="Kinase-like_dom_sf"/>
</dbReference>
<dbReference type="InterPro" id="IPR004147">
    <property type="entry name" value="ABC1_dom"/>
</dbReference>
<dbReference type="EMBL" id="SMSE01000003">
    <property type="protein sequence ID" value="TDG12991.1"/>
    <property type="molecule type" value="Genomic_DNA"/>
</dbReference>
<feature type="domain" description="ABC1 atypical kinase-like" evidence="5">
    <location>
        <begin position="76"/>
        <end position="325"/>
    </location>
</feature>
<reference evidence="6 7" key="1">
    <citation type="submission" date="2019-03" db="EMBL/GenBank/DDBJ databases">
        <title>Seongchinamella monodicae gen. nov., sp. nov., a novel member of the Gammaproteobacteria isolated from a tidal mudflat of beach.</title>
        <authorList>
            <person name="Yang H.G."/>
            <person name="Kang J.W."/>
            <person name="Lee S.D."/>
        </authorList>
    </citation>
    <scope>NUCLEOTIDE SEQUENCE [LARGE SCALE GENOMIC DNA]</scope>
    <source>
        <strain evidence="6 7">GH4-78</strain>
    </source>
</reference>
<gene>
    <name evidence="6" type="ORF">E2F43_12675</name>
</gene>
<dbReference type="GO" id="GO:0016301">
    <property type="term" value="F:kinase activity"/>
    <property type="evidence" value="ECO:0007669"/>
    <property type="project" value="UniProtKB-KW"/>
</dbReference>
<dbReference type="Pfam" id="PF03109">
    <property type="entry name" value="ABC1"/>
    <property type="match status" value="1"/>
</dbReference>
<evidence type="ECO:0000256" key="1">
    <source>
        <dbReference type="ARBA" id="ARBA00009670"/>
    </source>
</evidence>
<dbReference type="InterPro" id="IPR051409">
    <property type="entry name" value="Atypical_kinase_ADCK"/>
</dbReference>
<dbReference type="Proteomes" id="UP000295554">
    <property type="component" value="Unassembled WGS sequence"/>
</dbReference>
<evidence type="ECO:0000313" key="6">
    <source>
        <dbReference type="EMBL" id="TDG12991.1"/>
    </source>
</evidence>
<organism evidence="6 7">
    <name type="scientific">Seongchinamella unica</name>
    <dbReference type="NCBI Taxonomy" id="2547392"/>
    <lineage>
        <taxon>Bacteria</taxon>
        <taxon>Pseudomonadati</taxon>
        <taxon>Pseudomonadota</taxon>
        <taxon>Gammaproteobacteria</taxon>
        <taxon>Cellvibrionales</taxon>
        <taxon>Halieaceae</taxon>
        <taxon>Seongchinamella</taxon>
    </lineage>
</organism>
<proteinExistence type="inferred from homology"/>
<evidence type="ECO:0000313" key="7">
    <source>
        <dbReference type="Proteomes" id="UP000295554"/>
    </source>
</evidence>
<evidence type="ECO:0000256" key="4">
    <source>
        <dbReference type="ARBA" id="ARBA00022840"/>
    </source>
</evidence>
<dbReference type="GO" id="GO:0006744">
    <property type="term" value="P:ubiquinone biosynthetic process"/>
    <property type="evidence" value="ECO:0007669"/>
    <property type="project" value="TreeGrafter"/>
</dbReference>
<evidence type="ECO:0000256" key="2">
    <source>
        <dbReference type="ARBA" id="ARBA00022679"/>
    </source>
</evidence>
<dbReference type="PANTHER" id="PTHR43851">
    <property type="match status" value="1"/>
</dbReference>
<accession>A0A4R5LR07</accession>
<keyword evidence="7" id="KW-1185">Reference proteome</keyword>
<keyword evidence="3" id="KW-0547">Nucleotide-binding</keyword>
<protein>
    <submittedName>
        <fullName evidence="6">AarF/ABC1/UbiB kinase family protein</fullName>
    </submittedName>
</protein>
<keyword evidence="2" id="KW-0808">Transferase</keyword>
<dbReference type="SUPFAM" id="SSF56112">
    <property type="entry name" value="Protein kinase-like (PK-like)"/>
    <property type="match status" value="1"/>
</dbReference>
<comment type="similarity">
    <text evidence="1">Belongs to the protein kinase superfamily. ADCK protein kinase family.</text>
</comment>
<dbReference type="InterPro" id="IPR034646">
    <property type="entry name" value="ADCK3_dom"/>
</dbReference>